<keyword evidence="6" id="KW-0539">Nucleus</keyword>
<dbReference type="InterPro" id="IPR053137">
    <property type="entry name" value="NLR-like"/>
</dbReference>
<sequence>MVPFPRDSLFVGRENILAQITEDMSVQQGRLALVGIGGVGKSQIAIEYCYRYRLEHADHHILWAMCSNFNRFEEAYKNIARKLNLPVSSDKSVDALQVVLEWLNENGPWLMVLDNADDKDILFGLDSPMEQDQQQKPLPAPLAKYIPYSSSGAMLITTRDRSVGESIVDRPAKSVTDVMPFGVDDARQLLRNRFPDSGHWSEAGTLELLEHLNYLPLAISQATAYIREERTSLSTYLGLISPGEDDAKVILERSFYDPGRDYEIRNSIFQTWTLSFEQIKRRRPRAAEILSLMAFLDRQAVSDSLLRNTDEGNVKFNHAISTLKSFSLIAVTGDNQGSYQMHRLVQIATQRWLENEGSLPQWQEKALAVVIRCCPPTGRYEYWKDWEAVNPHVQTVLGYNFTRKDPLVQRARLLHLVAEYENYQSRYTSAEARASEAAQLSCEFLGDEDGLTLASLSDKALALGNQGNAEEAENIYRHVLDSRKRILGDEDELTLQSMNGVAEETRHQYKYEEAKTLQRKTLAICQRKLGLEHTLTIKVMTNLAGTMGESGEIGEAQALLHQALELYQKVALGDDPDAFYCMHELAPVCQKNGKYEKANDMFRVVPAECERGLPEDHYYTLIVRNFLGLVLNEWGQELQVQGKQGEAILQFEDAEQLYRSAFASTEKKFGPNAPFTLAALGNIAVALFHQQKYDQAEDIDKLVLNLCNELHGPNDQKTLSTAHNLGSYYQAHQRYQEAVDILQPWQKASMNNLGVALARQRKFDEAEELCRKTVELRQKVLGKAHAATILSMDNLQWMFVQSDRPEEAVKVLREMLVSTTEAYGPEDQRVLTIMHDLGCRLTNMEKFAEAEDILQNTATLMNNVQGEKSNESLDCNNDLVLLLLNKKYKKSVQGHELAQRIVTRRTELLGKEHVQTLWMSNCLAVSLPDPAVNGGDYTEAEEQFKKNIKLQSKVLGDGHANTLLSLQYLTWIYFLQGKFQEAEELRGVEGAKKAWQEWEKAKEEAAKEEALEQAETQIEGLTIGEANENKTGGLENKADKATRVKCGRIGLGMGGQRRGQKLYFDNIKGITDSALRRLARRGDFKRIRKGIGTRL</sequence>
<evidence type="ECO:0000313" key="9">
    <source>
        <dbReference type="Proteomes" id="UP001276659"/>
    </source>
</evidence>
<dbReference type="SUPFAM" id="SSF48452">
    <property type="entry name" value="TPR-like"/>
    <property type="match status" value="4"/>
</dbReference>
<evidence type="ECO:0000256" key="7">
    <source>
        <dbReference type="ARBA" id="ARBA00023269"/>
    </source>
</evidence>
<reference evidence="8" key="1">
    <citation type="submission" date="2022-11" db="EMBL/GenBank/DDBJ databases">
        <title>Chromosomal genome sequence assembly and mating type (MAT) locus characterization of the leprose asexual lichenized fungus Lepraria neglecta (Nyl.) Erichsen.</title>
        <authorList>
            <person name="Allen J.L."/>
            <person name="Pfeffer B."/>
        </authorList>
    </citation>
    <scope>NUCLEOTIDE SEQUENCE</scope>
    <source>
        <strain evidence="8">Allen 5258</strain>
    </source>
</reference>
<comment type="similarity">
    <text evidence="3">Belongs to the histone H4 family.</text>
</comment>
<dbReference type="PRINTS" id="PR00623">
    <property type="entry name" value="HISTONEH4"/>
</dbReference>
<dbReference type="InterPro" id="IPR009072">
    <property type="entry name" value="Histone-fold"/>
</dbReference>
<keyword evidence="9" id="KW-1185">Reference proteome</keyword>
<evidence type="ECO:0000256" key="2">
    <source>
        <dbReference type="ARBA" id="ARBA00004286"/>
    </source>
</evidence>
<evidence type="ECO:0000256" key="3">
    <source>
        <dbReference type="ARBA" id="ARBA00006564"/>
    </source>
</evidence>
<evidence type="ECO:0000256" key="5">
    <source>
        <dbReference type="ARBA" id="ARBA00023125"/>
    </source>
</evidence>
<dbReference type="GO" id="GO:0005634">
    <property type="term" value="C:nucleus"/>
    <property type="evidence" value="ECO:0007669"/>
    <property type="project" value="UniProtKB-SubCell"/>
</dbReference>
<comment type="subcellular location">
    <subcellularLocation>
        <location evidence="2">Chromosome</location>
    </subcellularLocation>
    <subcellularLocation>
        <location evidence="1">Nucleus</location>
    </subcellularLocation>
</comment>
<dbReference type="SUPFAM" id="SSF52540">
    <property type="entry name" value="P-loop containing nucleoside triphosphate hydrolases"/>
    <property type="match status" value="1"/>
</dbReference>
<dbReference type="AlphaFoldDB" id="A0AAD9ZGL9"/>
<dbReference type="GO" id="GO:0003677">
    <property type="term" value="F:DNA binding"/>
    <property type="evidence" value="ECO:0007669"/>
    <property type="project" value="UniProtKB-KW"/>
</dbReference>
<dbReference type="InterPro" id="IPR001951">
    <property type="entry name" value="Histone_H4"/>
</dbReference>
<dbReference type="InterPro" id="IPR027417">
    <property type="entry name" value="P-loop_NTPase"/>
</dbReference>
<keyword evidence="5" id="KW-0238">DNA-binding</keyword>
<evidence type="ECO:0000256" key="6">
    <source>
        <dbReference type="ARBA" id="ARBA00023242"/>
    </source>
</evidence>
<dbReference type="Gene3D" id="1.25.40.10">
    <property type="entry name" value="Tetratricopeptide repeat domain"/>
    <property type="match status" value="4"/>
</dbReference>
<keyword evidence="4" id="KW-0158">Chromosome</keyword>
<accession>A0AAD9ZGL9</accession>
<dbReference type="Pfam" id="PF13424">
    <property type="entry name" value="TPR_12"/>
    <property type="match status" value="3"/>
</dbReference>
<dbReference type="InterPro" id="IPR011990">
    <property type="entry name" value="TPR-like_helical_dom_sf"/>
</dbReference>
<dbReference type="PANTHER" id="PTHR46082">
    <property type="entry name" value="ATP/GTP-BINDING PROTEIN-RELATED"/>
    <property type="match status" value="1"/>
</dbReference>
<dbReference type="PANTHER" id="PTHR46082:SF6">
    <property type="entry name" value="AAA+ ATPASE DOMAIN-CONTAINING PROTEIN-RELATED"/>
    <property type="match status" value="1"/>
</dbReference>
<dbReference type="SMART" id="SM00028">
    <property type="entry name" value="TPR"/>
    <property type="match status" value="5"/>
</dbReference>
<evidence type="ECO:0000256" key="1">
    <source>
        <dbReference type="ARBA" id="ARBA00004123"/>
    </source>
</evidence>
<dbReference type="GO" id="GO:0000786">
    <property type="term" value="C:nucleosome"/>
    <property type="evidence" value="ECO:0007669"/>
    <property type="project" value="UniProtKB-KW"/>
</dbReference>
<evidence type="ECO:0000313" key="8">
    <source>
        <dbReference type="EMBL" id="KAK3178504.1"/>
    </source>
</evidence>
<dbReference type="GO" id="GO:0046982">
    <property type="term" value="F:protein heterodimerization activity"/>
    <property type="evidence" value="ECO:0007669"/>
    <property type="project" value="InterPro"/>
</dbReference>
<comment type="caution">
    <text evidence="8">The sequence shown here is derived from an EMBL/GenBank/DDBJ whole genome shotgun (WGS) entry which is preliminary data.</text>
</comment>
<dbReference type="Proteomes" id="UP001276659">
    <property type="component" value="Unassembled WGS sequence"/>
</dbReference>
<proteinExistence type="inferred from homology"/>
<organism evidence="8 9">
    <name type="scientific">Lepraria neglecta</name>
    <dbReference type="NCBI Taxonomy" id="209136"/>
    <lineage>
        <taxon>Eukaryota</taxon>
        <taxon>Fungi</taxon>
        <taxon>Dikarya</taxon>
        <taxon>Ascomycota</taxon>
        <taxon>Pezizomycotina</taxon>
        <taxon>Lecanoromycetes</taxon>
        <taxon>OSLEUM clade</taxon>
        <taxon>Lecanoromycetidae</taxon>
        <taxon>Lecanorales</taxon>
        <taxon>Lecanorineae</taxon>
        <taxon>Stereocaulaceae</taxon>
        <taxon>Lepraria</taxon>
    </lineage>
</organism>
<protein>
    <recommendedName>
        <fullName evidence="10">TPR-like protein</fullName>
    </recommendedName>
</protein>
<keyword evidence="7" id="KW-0544">Nucleosome core</keyword>
<dbReference type="Gene3D" id="3.40.50.300">
    <property type="entry name" value="P-loop containing nucleotide triphosphate hydrolases"/>
    <property type="match status" value="1"/>
</dbReference>
<dbReference type="InterPro" id="IPR019734">
    <property type="entry name" value="TPR_rpt"/>
</dbReference>
<name>A0AAD9ZGL9_9LECA</name>
<evidence type="ECO:0000256" key="4">
    <source>
        <dbReference type="ARBA" id="ARBA00022454"/>
    </source>
</evidence>
<dbReference type="GO" id="GO:0030527">
    <property type="term" value="F:structural constituent of chromatin"/>
    <property type="evidence" value="ECO:0007669"/>
    <property type="project" value="InterPro"/>
</dbReference>
<dbReference type="Pfam" id="PF13374">
    <property type="entry name" value="TPR_10"/>
    <property type="match status" value="3"/>
</dbReference>
<gene>
    <name evidence="8" type="ORF">OEA41_000640</name>
</gene>
<evidence type="ECO:0008006" key="10">
    <source>
        <dbReference type="Google" id="ProtNLM"/>
    </source>
</evidence>
<dbReference type="EMBL" id="JASNWA010000003">
    <property type="protein sequence ID" value="KAK3178504.1"/>
    <property type="molecule type" value="Genomic_DNA"/>
</dbReference>
<dbReference type="Gene3D" id="1.10.20.10">
    <property type="entry name" value="Histone, subunit A"/>
    <property type="match status" value="1"/>
</dbReference>